<feature type="signal peptide" evidence="3">
    <location>
        <begin position="1"/>
        <end position="19"/>
    </location>
</feature>
<feature type="domain" description="Ig-like" evidence="4">
    <location>
        <begin position="1157"/>
        <end position="1254"/>
    </location>
</feature>
<feature type="domain" description="Ig-like" evidence="4">
    <location>
        <begin position="1441"/>
        <end position="1522"/>
    </location>
</feature>
<keyword evidence="3" id="KW-0732">Signal</keyword>
<evidence type="ECO:0000313" key="6">
    <source>
        <dbReference type="RefSeq" id="XP_020650824.2"/>
    </source>
</evidence>
<dbReference type="SMART" id="SM00408">
    <property type="entry name" value="IGc2"/>
    <property type="match status" value="15"/>
</dbReference>
<dbReference type="PANTHER" id="PTHR47243">
    <property type="entry name" value="SIALOADHESIN"/>
    <property type="match status" value="1"/>
</dbReference>
<evidence type="ECO:0000256" key="2">
    <source>
        <dbReference type="SAM" id="Phobius"/>
    </source>
</evidence>
<dbReference type="InterPro" id="IPR003598">
    <property type="entry name" value="Ig_sub2"/>
</dbReference>
<dbReference type="Pfam" id="PF13895">
    <property type="entry name" value="Ig_2"/>
    <property type="match status" value="6"/>
</dbReference>
<dbReference type="SUPFAM" id="SSF48726">
    <property type="entry name" value="Immunoglobulin"/>
    <property type="match status" value="16"/>
</dbReference>
<keyword evidence="2" id="KW-0812">Transmembrane</keyword>
<feature type="domain" description="Ig-like" evidence="4">
    <location>
        <begin position="511"/>
        <end position="590"/>
    </location>
</feature>
<dbReference type="SMART" id="SM00409">
    <property type="entry name" value="IG"/>
    <property type="match status" value="16"/>
</dbReference>
<sequence length="1742" mass="189710">MSALLFLLGLAHWVSQAFASWGATYPERLQAVKGSCIIIPCTFHFPSTVTVTAAGITAIWYKGPAGQRTVIFHSENPGTADAQFRDRAELLGNPLQKNCTLLLKNVRSEDGSEYNFRFEISEGNRWTEQRPVQLTVLDNPSTPSITVPVDLREGQQEANFTCSTLHFCPDRSSLRWTGYNAETSQLFEVVEEGASGVLQKQILKTALTWKDHNRKLGCELSLGIQKVTKEVTLHVKYAPRGVKVSLTPSAKNLLVGDAASLTCIVNSSYPVPTAYRWFKDGVASGGGRVKTFQAVARKDYGRYRCEAVNSVGTGVAEGVTLFVFSAELSISPSSGIREGETVTLTCDVPGGDKQAIHYSWYKNNIWMKEGASRSLVFQEVAVGDIGYYTCKVHNEQGSEMSQAIRLDVLYPPRSPSLTLFQETQEGQLAIIHCTADSNPQSTLSLYRENQLIATTSLHSAPNQRISITTTRNSLKLEIRKVIPEDKGNYQCIATNAYGSVNTTRFFGAQTARVVVQPAKELPEGDRVALTCTATLEPGEETTYTWYKNGKWLREGKESSLVFPAVTSDDAGAFHCVAQNKKGRNTSPAVALRVLYSPREPVMNSLLETQGGHLAIIGCTVDSDPPSEVALYKGDVLLGSTSTARSATDQRMTLTPSYNGLKVTIQNVTLEDEGEYVCSAQNHYGESTASMDFTAETAKVTITPSLEVLEGVAVRLSCAVSSIPSTLANITWFKGGRSLSVEDHGQALEFEQVARGDAGIYSCRVETLRASKSSNLVALSVLYPPGTPQVTVFVETERGRLALFQCSVDSNPAAKLVLRRGEDLIASSGSENSVASQRIRIQQARNSLRVEMKDLDPQDEGRYNLTAINAYGSSSTLLYLRVQTARVLVTPFPEVLEGSAVNLTCDVVGSSPSGTTFSWYKNSRRLQEKNSNALAFPRITREDAGSYHCKAHGPEEGAVSISPPVSITVFYPPRSPQVTSFLQRQGREVAVLRCTVESEPQSRLAFSKRGELLASSLPPHPAHSQRVKVSSSYNRLDMEIWGVVLEDEGEYACSASNPYGQASSTLMFTAETARIWISPPDVLEGNSVNLTCAVDSNASSEAHYTWYKNNQRLSEGPSQMLTLPHANVADGGTYYCTVKTRERIRNSTLGTLNVLYPPRNAEMKSFLETLNGKVAIMICTVDSNPPSTLLLRQAGKVLAASAFQGSRVPGHRLSTVSSRNSLRLEIKEVSLDDEGTYECLASNAIGQTTASLDFTVRTARVVIQPASDVREGAHVSLTCEDLSSAPNVVYTWYKNSKWLSEGSAPSLFFPAVTTHDVGSYSCQVRSARGIRTSPPVPLRVLYAPKQPSLISFLETQSGNHAIIQCTVESHPPSEVALYRGNLLLASTRNPGTFPTQRLSVLSAHNSLKVEIEKILLEDEGQYHCLANNTYGNSTVSIHFSVESVRINIDPSPDIKEGDSANLTCVVASRAMGEMNYTWYKNSQWLRESPDPSFLVGNVARGDAGSYHCQAAGPMGTLTSAFVSLNVLYAPRSPSMSAYLDNQRGKAGIIYCKVDSHPRSELALFKGSQLVASTNGSRSAASRRFIPFFSYNSLRLEIRDLTAEDSGHYLCWAGNSLGTMASAMNFSAVITPSPALPATLADLHLFKILAGVFIGLVCAAVLCGLVFGIQKNGFCEHHSRWKKWKNKEAGSLAMENKDDSAQLNEPSPETPPSGRLCCYYQRLPTKTGAPPKEASPGQSCTSVL</sequence>
<feature type="region of interest" description="Disordered" evidence="1">
    <location>
        <begin position="1693"/>
        <end position="1714"/>
    </location>
</feature>
<feature type="domain" description="Ig-like" evidence="4">
    <location>
        <begin position="415"/>
        <end position="507"/>
    </location>
</feature>
<feature type="domain" description="Ig-like" evidence="4">
    <location>
        <begin position="326"/>
        <end position="401"/>
    </location>
</feature>
<feature type="chain" id="PRO_5045468468" evidence="3">
    <location>
        <begin position="20"/>
        <end position="1742"/>
    </location>
</feature>
<dbReference type="InterPro" id="IPR013106">
    <property type="entry name" value="Ig_V-set"/>
</dbReference>
<accession>A0A6J0TXQ2</accession>
<dbReference type="RefSeq" id="XP_020650824.2">
    <property type="nucleotide sequence ID" value="XM_020795165.2"/>
</dbReference>
<feature type="domain" description="Ig-like" evidence="4">
    <location>
        <begin position="1346"/>
        <end position="1439"/>
    </location>
</feature>
<feature type="domain" description="Ig-like" evidence="4">
    <location>
        <begin position="143"/>
        <end position="232"/>
    </location>
</feature>
<feature type="domain" description="Ig-like" evidence="4">
    <location>
        <begin position="1532"/>
        <end position="1625"/>
    </location>
</feature>
<dbReference type="InterPro" id="IPR007110">
    <property type="entry name" value="Ig-like_dom"/>
</dbReference>
<evidence type="ECO:0000256" key="1">
    <source>
        <dbReference type="SAM" id="MobiDB-lite"/>
    </source>
</evidence>
<feature type="domain" description="Ig-like" evidence="4">
    <location>
        <begin position="1258"/>
        <end position="1336"/>
    </location>
</feature>
<feature type="transmembrane region" description="Helical" evidence="2">
    <location>
        <begin position="1646"/>
        <end position="1667"/>
    </location>
</feature>
<keyword evidence="5" id="KW-1185">Reference proteome</keyword>
<evidence type="ECO:0000259" key="4">
    <source>
        <dbReference type="PROSITE" id="PS50835"/>
    </source>
</evidence>
<feature type="domain" description="Ig-like" evidence="4">
    <location>
        <begin position="1057"/>
        <end position="1152"/>
    </location>
</feature>
<dbReference type="Gene3D" id="2.60.40.10">
    <property type="entry name" value="Immunoglobulins"/>
    <property type="match status" value="17"/>
</dbReference>
<dbReference type="Pfam" id="PF13927">
    <property type="entry name" value="Ig_3"/>
    <property type="match status" value="3"/>
</dbReference>
<organism evidence="5 6">
    <name type="scientific">Pogona vitticeps</name>
    <name type="common">central bearded dragon</name>
    <dbReference type="NCBI Taxonomy" id="103695"/>
    <lineage>
        <taxon>Eukaryota</taxon>
        <taxon>Metazoa</taxon>
        <taxon>Chordata</taxon>
        <taxon>Craniata</taxon>
        <taxon>Vertebrata</taxon>
        <taxon>Euteleostomi</taxon>
        <taxon>Lepidosauria</taxon>
        <taxon>Squamata</taxon>
        <taxon>Bifurcata</taxon>
        <taxon>Unidentata</taxon>
        <taxon>Episquamata</taxon>
        <taxon>Toxicofera</taxon>
        <taxon>Iguania</taxon>
        <taxon>Acrodonta</taxon>
        <taxon>Agamidae</taxon>
        <taxon>Amphibolurinae</taxon>
        <taxon>Pogona</taxon>
    </lineage>
</organism>
<keyword evidence="2" id="KW-1133">Transmembrane helix</keyword>
<dbReference type="InterPro" id="IPR013098">
    <property type="entry name" value="Ig_I-set"/>
</dbReference>
<feature type="domain" description="Ig-like" evidence="4">
    <location>
        <begin position="597"/>
        <end position="693"/>
    </location>
</feature>
<proteinExistence type="predicted"/>
<protein>
    <submittedName>
        <fullName evidence="6">Sialoadhesin isoform X1</fullName>
    </submittedName>
</protein>
<dbReference type="Pfam" id="PF07679">
    <property type="entry name" value="I-set"/>
    <property type="match status" value="5"/>
</dbReference>
<name>A0A6J0TXQ2_9SAUR</name>
<dbReference type="InterPro" id="IPR036179">
    <property type="entry name" value="Ig-like_dom_sf"/>
</dbReference>
<dbReference type="GeneID" id="110079805"/>
<dbReference type="Proteomes" id="UP001652642">
    <property type="component" value="Chromosome 5"/>
</dbReference>
<feature type="domain" description="Ig-like" evidence="4">
    <location>
        <begin position="697"/>
        <end position="779"/>
    </location>
</feature>
<dbReference type="CDD" id="cd00096">
    <property type="entry name" value="Ig"/>
    <property type="match status" value="5"/>
</dbReference>
<gene>
    <name evidence="6" type="primary">SIGLEC1</name>
</gene>
<feature type="domain" description="Ig-like" evidence="4">
    <location>
        <begin position="884"/>
        <end position="965"/>
    </location>
</feature>
<dbReference type="PROSITE" id="PS50835">
    <property type="entry name" value="IG_LIKE"/>
    <property type="match status" value="15"/>
</dbReference>
<feature type="domain" description="Ig-like" evidence="4">
    <location>
        <begin position="239"/>
        <end position="322"/>
    </location>
</feature>
<dbReference type="Pfam" id="PF07686">
    <property type="entry name" value="V-set"/>
    <property type="match status" value="1"/>
</dbReference>
<evidence type="ECO:0000313" key="5">
    <source>
        <dbReference type="Proteomes" id="UP001652642"/>
    </source>
</evidence>
<dbReference type="InterPro" id="IPR003599">
    <property type="entry name" value="Ig_sub"/>
</dbReference>
<dbReference type="SMART" id="SM00406">
    <property type="entry name" value="IGv"/>
    <property type="match status" value="6"/>
</dbReference>
<dbReference type="OrthoDB" id="10039395at2759"/>
<dbReference type="InterPro" id="IPR013783">
    <property type="entry name" value="Ig-like_fold"/>
</dbReference>
<dbReference type="PANTHER" id="PTHR47243:SF1">
    <property type="entry name" value="SIALOADHESIN"/>
    <property type="match status" value="1"/>
</dbReference>
<evidence type="ECO:0000256" key="3">
    <source>
        <dbReference type="SAM" id="SignalP"/>
    </source>
</evidence>
<feature type="domain" description="Ig-like" evidence="4">
    <location>
        <begin position="975"/>
        <end position="1056"/>
    </location>
</feature>
<keyword evidence="2" id="KW-0472">Membrane</keyword>
<reference evidence="6" key="1">
    <citation type="submission" date="2025-08" db="UniProtKB">
        <authorList>
            <consortium name="RefSeq"/>
        </authorList>
    </citation>
    <scope>IDENTIFICATION</scope>
</reference>